<dbReference type="PANTHER" id="PTHR23026:SF90">
    <property type="entry name" value="IODOTYROSINE DEIODINASE 1"/>
    <property type="match status" value="1"/>
</dbReference>
<dbReference type="Pfam" id="PF00881">
    <property type="entry name" value="Nitroreductase"/>
    <property type="match status" value="1"/>
</dbReference>
<keyword evidence="2" id="KW-0288">FMN</keyword>
<evidence type="ECO:0000259" key="4">
    <source>
        <dbReference type="Pfam" id="PF00881"/>
    </source>
</evidence>
<dbReference type="AlphaFoldDB" id="G8LVY3"/>
<name>G8LVY3_ACECE</name>
<reference evidence="5 6" key="2">
    <citation type="journal article" date="2012" name="Stand. Genomic Sci.">
        <title>Complete Genome Sequence of Clostridium clariflavum DSM 19732.</title>
        <authorList>
            <person name="Izquierdo J.A."/>
            <person name="Goodwin L."/>
            <person name="Davenport K.W."/>
            <person name="Teshima H."/>
            <person name="Bruce D."/>
            <person name="Detter C."/>
            <person name="Tapia R."/>
            <person name="Han S."/>
            <person name="Land M."/>
            <person name="Hauser L."/>
            <person name="Jeffries C.D."/>
            <person name="Han J."/>
            <person name="Pitluck S."/>
            <person name="Nolan M."/>
            <person name="Chen A."/>
            <person name="Huntemann M."/>
            <person name="Mavromatis K."/>
            <person name="Mikhailova N."/>
            <person name="Liolios K."/>
            <person name="Woyke T."/>
            <person name="Lynd L.R."/>
        </authorList>
    </citation>
    <scope>NUCLEOTIDE SEQUENCE [LARGE SCALE GENOMIC DNA]</scope>
    <source>
        <strain evidence="6">DSM 19732 / NBRC 101661 / EBR45</strain>
    </source>
</reference>
<evidence type="ECO:0000256" key="1">
    <source>
        <dbReference type="ARBA" id="ARBA00022630"/>
    </source>
</evidence>
<dbReference type="InterPro" id="IPR000415">
    <property type="entry name" value="Nitroreductase-like"/>
</dbReference>
<dbReference type="InterPro" id="IPR029479">
    <property type="entry name" value="Nitroreductase"/>
</dbReference>
<evidence type="ECO:0000313" key="6">
    <source>
        <dbReference type="Proteomes" id="UP000005435"/>
    </source>
</evidence>
<proteinExistence type="predicted"/>
<dbReference type="EMBL" id="CP003065">
    <property type="protein sequence ID" value="AEV67550.1"/>
    <property type="molecule type" value="Genomic_DNA"/>
</dbReference>
<organism evidence="5 6">
    <name type="scientific">Acetivibrio clariflavus (strain DSM 19732 / NBRC 101661 / EBR45)</name>
    <name type="common">Clostridium clariflavum</name>
    <dbReference type="NCBI Taxonomy" id="720554"/>
    <lineage>
        <taxon>Bacteria</taxon>
        <taxon>Bacillati</taxon>
        <taxon>Bacillota</taxon>
        <taxon>Clostridia</taxon>
        <taxon>Eubacteriales</taxon>
        <taxon>Oscillospiraceae</taxon>
        <taxon>Acetivibrio</taxon>
    </lineage>
</organism>
<protein>
    <submittedName>
        <fullName evidence="5">Nitroreductase</fullName>
    </submittedName>
</protein>
<evidence type="ECO:0000256" key="2">
    <source>
        <dbReference type="ARBA" id="ARBA00022643"/>
    </source>
</evidence>
<evidence type="ECO:0000256" key="3">
    <source>
        <dbReference type="ARBA" id="ARBA00023002"/>
    </source>
</evidence>
<sequence length="208" mass="24287">MDVYEAIYSRRSVRDFKDKDIDEKILKKILDAGLQAPTNNHLRQWEFIIINDKEKRLEVIDKIVKNATKEDSVRIIDEWGLTDPIQREAYIDAIPKQYKMLLTAGCLIIPCFRQDWPLLKPVNLSALNPFASIWCCIENILIAAASEGIYGVTRIPFDAEIKHIREVLNIPENYEFPCYLALGYPSENVKPIEQHKINVEDRMHFNKW</sequence>
<dbReference type="RefSeq" id="WP_014254175.1">
    <property type="nucleotide sequence ID" value="NC_016627.1"/>
</dbReference>
<keyword evidence="1" id="KW-0285">Flavoprotein</keyword>
<dbReference type="Gene3D" id="3.40.109.10">
    <property type="entry name" value="NADH Oxidase"/>
    <property type="match status" value="1"/>
</dbReference>
<dbReference type="STRING" id="720554.Clocl_0864"/>
<dbReference type="GO" id="GO:0016491">
    <property type="term" value="F:oxidoreductase activity"/>
    <property type="evidence" value="ECO:0007669"/>
    <property type="project" value="UniProtKB-KW"/>
</dbReference>
<dbReference type="SUPFAM" id="SSF55469">
    <property type="entry name" value="FMN-dependent nitroreductase-like"/>
    <property type="match status" value="1"/>
</dbReference>
<dbReference type="eggNOG" id="COG0778">
    <property type="taxonomic scope" value="Bacteria"/>
</dbReference>
<gene>
    <name evidence="5" type="ordered locus">Clocl_0864</name>
</gene>
<feature type="domain" description="Nitroreductase" evidence="4">
    <location>
        <begin position="7"/>
        <end position="184"/>
    </location>
</feature>
<keyword evidence="3" id="KW-0560">Oxidoreductase</keyword>
<dbReference type="PANTHER" id="PTHR23026">
    <property type="entry name" value="NADPH NITROREDUCTASE"/>
    <property type="match status" value="1"/>
</dbReference>
<dbReference type="HOGENOM" id="CLU_070764_7_2_9"/>
<reference evidence="6" key="1">
    <citation type="submission" date="2011-12" db="EMBL/GenBank/DDBJ databases">
        <title>Complete sequence of Clostridium clariflavum DSM 19732.</title>
        <authorList>
            <consortium name="US DOE Joint Genome Institute"/>
            <person name="Lucas S."/>
            <person name="Han J."/>
            <person name="Lapidus A."/>
            <person name="Cheng J.-F."/>
            <person name="Goodwin L."/>
            <person name="Pitluck S."/>
            <person name="Peters L."/>
            <person name="Teshima H."/>
            <person name="Detter J.C."/>
            <person name="Han C."/>
            <person name="Tapia R."/>
            <person name="Land M."/>
            <person name="Hauser L."/>
            <person name="Kyrpides N."/>
            <person name="Ivanova N."/>
            <person name="Pagani I."/>
            <person name="Kitzmiller T."/>
            <person name="Lynd L."/>
            <person name="Izquierdo J."/>
            <person name="Woyke T."/>
        </authorList>
    </citation>
    <scope>NUCLEOTIDE SEQUENCE [LARGE SCALE GENOMIC DNA]</scope>
    <source>
        <strain evidence="6">DSM 19732 / NBRC 101661 / EBR45</strain>
    </source>
</reference>
<dbReference type="InterPro" id="IPR050627">
    <property type="entry name" value="Nitroreductase/BluB"/>
</dbReference>
<accession>G8LVY3</accession>
<evidence type="ECO:0000313" key="5">
    <source>
        <dbReference type="EMBL" id="AEV67550.1"/>
    </source>
</evidence>
<dbReference type="KEGG" id="ccl:Clocl_0864"/>
<keyword evidence="6" id="KW-1185">Reference proteome</keyword>
<dbReference type="Proteomes" id="UP000005435">
    <property type="component" value="Chromosome"/>
</dbReference>
<dbReference type="OrthoDB" id="9812105at2"/>